<dbReference type="SUPFAM" id="SSF55073">
    <property type="entry name" value="Nucleotide cyclase"/>
    <property type="match status" value="1"/>
</dbReference>
<dbReference type="SMART" id="SM00044">
    <property type="entry name" value="CYCc"/>
    <property type="match status" value="1"/>
</dbReference>
<evidence type="ECO:0000259" key="1">
    <source>
        <dbReference type="PROSITE" id="PS50125"/>
    </source>
</evidence>
<proteinExistence type="predicted"/>
<feature type="non-terminal residue" evidence="2">
    <location>
        <position position="1"/>
    </location>
</feature>
<dbReference type="InterPro" id="IPR001054">
    <property type="entry name" value="A/G_cyclase"/>
</dbReference>
<dbReference type="PANTHER" id="PTHR45655:SF13">
    <property type="entry name" value="SOLUBLE GUANYLATE CYCLASE GCY-32-RELATED"/>
    <property type="match status" value="1"/>
</dbReference>
<dbReference type="PROSITE" id="PS50125">
    <property type="entry name" value="GUANYLATE_CYCLASE_2"/>
    <property type="match status" value="1"/>
</dbReference>
<protein>
    <recommendedName>
        <fullName evidence="1">Guanylate cyclase domain-containing protein</fullName>
    </recommendedName>
</protein>
<name>A0A382UZR2_9ZZZZ</name>
<dbReference type="EMBL" id="UINC01147694">
    <property type="protein sequence ID" value="SVD39168.1"/>
    <property type="molecule type" value="Genomic_DNA"/>
</dbReference>
<dbReference type="Gene3D" id="3.30.70.1230">
    <property type="entry name" value="Nucleotide cyclase"/>
    <property type="match status" value="1"/>
</dbReference>
<dbReference type="Pfam" id="PF00211">
    <property type="entry name" value="Guanylate_cyc"/>
    <property type="match status" value="1"/>
</dbReference>
<feature type="domain" description="Guanylate cyclase" evidence="1">
    <location>
        <begin position="1"/>
        <end position="116"/>
    </location>
</feature>
<dbReference type="GO" id="GO:0004383">
    <property type="term" value="F:guanylate cyclase activity"/>
    <property type="evidence" value="ECO:0007669"/>
    <property type="project" value="TreeGrafter"/>
</dbReference>
<dbReference type="PANTHER" id="PTHR45655">
    <property type="entry name" value="GUANYLATE CYCLASE SOLUBLE SUBUNIT BETA-2"/>
    <property type="match status" value="1"/>
</dbReference>
<dbReference type="GO" id="GO:0070482">
    <property type="term" value="P:response to oxygen levels"/>
    <property type="evidence" value="ECO:0007669"/>
    <property type="project" value="TreeGrafter"/>
</dbReference>
<evidence type="ECO:0000313" key="2">
    <source>
        <dbReference type="EMBL" id="SVD39168.1"/>
    </source>
</evidence>
<reference evidence="2" key="1">
    <citation type="submission" date="2018-05" db="EMBL/GenBank/DDBJ databases">
        <authorList>
            <person name="Lanie J.A."/>
            <person name="Ng W.-L."/>
            <person name="Kazmierczak K.M."/>
            <person name="Andrzejewski T.M."/>
            <person name="Davidsen T.M."/>
            <person name="Wayne K.J."/>
            <person name="Tettelin H."/>
            <person name="Glass J.I."/>
            <person name="Rusch D."/>
            <person name="Podicherti R."/>
            <person name="Tsui H.-C.T."/>
            <person name="Winkler M.E."/>
        </authorList>
    </citation>
    <scope>NUCLEOTIDE SEQUENCE</scope>
</reference>
<organism evidence="2">
    <name type="scientific">marine metagenome</name>
    <dbReference type="NCBI Taxonomy" id="408172"/>
    <lineage>
        <taxon>unclassified sequences</taxon>
        <taxon>metagenomes</taxon>
        <taxon>ecological metagenomes</taxon>
    </lineage>
</organism>
<dbReference type="GO" id="GO:0019934">
    <property type="term" value="P:cGMP-mediated signaling"/>
    <property type="evidence" value="ECO:0007669"/>
    <property type="project" value="TreeGrafter"/>
</dbReference>
<dbReference type="GO" id="GO:0008074">
    <property type="term" value="C:guanylate cyclase complex, soluble"/>
    <property type="evidence" value="ECO:0007669"/>
    <property type="project" value="TreeGrafter"/>
</dbReference>
<gene>
    <name evidence="2" type="ORF">METZ01_LOCUS392022</name>
</gene>
<dbReference type="AlphaFoldDB" id="A0A382UZR2"/>
<accession>A0A382UZR2</accession>
<sequence>GFTPFCEQNSPERVVETLQDVFEGFESAIEETGMEKIKTVGDAVVATSGILGDNHDPVLSAVKCGFLFREKANAMNPPWDVHVGIHYGPVVAGIVGRQSLQFDMLGHTLNTAFRICDTTEKNEILISNDAWMTVRGKLKGKSRGILELKGEVHVELLECLGLRTQQ</sequence>
<dbReference type="CDD" id="cd07302">
    <property type="entry name" value="CHD"/>
    <property type="match status" value="1"/>
</dbReference>
<dbReference type="InterPro" id="IPR029787">
    <property type="entry name" value="Nucleotide_cyclase"/>
</dbReference>